<evidence type="ECO:0000313" key="1">
    <source>
        <dbReference type="EMBL" id="KAF1696028.1"/>
    </source>
</evidence>
<sequence length="171" mass="19376">MNRAAYPRLVEAIQTQSLICVQDALAELRALEEAQLVHRAEWCPSTREFNWELTNARSDEDLTPMAVLTHLYAMKKTKGDTASCDRLEAIAVWLVEQGADPFLEQARTLVRKGWDNGMPVYVRGRGKTLVEVFGQSNLPQVVQDMIEKVNDSEGDEARVLRYHIERYGLAA</sequence>
<proteinExistence type="predicted"/>
<reference evidence="1 2" key="1">
    <citation type="submission" date="2017-10" db="EMBL/GenBank/DDBJ databases">
        <title>Whole genome sequencing of members of genus Pseudoxanthomonas.</title>
        <authorList>
            <person name="Kumar S."/>
            <person name="Bansal K."/>
            <person name="Kaur A."/>
            <person name="Patil P."/>
            <person name="Sharma S."/>
            <person name="Patil P.B."/>
        </authorList>
    </citation>
    <scope>NUCLEOTIDE SEQUENCE [LARGE SCALE GENOMIC DNA]</scope>
    <source>
        <strain evidence="1 2">DSM 17801</strain>
    </source>
</reference>
<dbReference type="EMBL" id="PDWN01000004">
    <property type="protein sequence ID" value="KAF1696028.1"/>
    <property type="molecule type" value="Genomic_DNA"/>
</dbReference>
<organism evidence="1 2">
    <name type="scientific">Pseudoxanthomonas daejeonensis</name>
    <dbReference type="NCBI Taxonomy" id="266062"/>
    <lineage>
        <taxon>Bacteria</taxon>
        <taxon>Pseudomonadati</taxon>
        <taxon>Pseudomonadota</taxon>
        <taxon>Gammaproteobacteria</taxon>
        <taxon>Lysobacterales</taxon>
        <taxon>Lysobacteraceae</taxon>
        <taxon>Pseudoxanthomonas</taxon>
    </lineage>
</organism>
<dbReference type="RefSeq" id="WP_162409430.1">
    <property type="nucleotide sequence ID" value="NZ_PDWN01000004.1"/>
</dbReference>
<dbReference type="Proteomes" id="UP000788419">
    <property type="component" value="Unassembled WGS sequence"/>
</dbReference>
<gene>
    <name evidence="1" type="ORF">CSC65_05895</name>
</gene>
<accession>A0ABQ6Z984</accession>
<name>A0ABQ6Z984_9GAMM</name>
<evidence type="ECO:0000313" key="2">
    <source>
        <dbReference type="Proteomes" id="UP000788419"/>
    </source>
</evidence>
<comment type="caution">
    <text evidence="1">The sequence shown here is derived from an EMBL/GenBank/DDBJ whole genome shotgun (WGS) entry which is preliminary data.</text>
</comment>
<protein>
    <submittedName>
        <fullName evidence="1">Uncharacterized protein</fullName>
    </submittedName>
</protein>
<keyword evidence="2" id="KW-1185">Reference proteome</keyword>